<dbReference type="EC" id="3.6.1.63" evidence="2"/>
<dbReference type="PANTHER" id="PTHR43135:SF3">
    <property type="entry name" value="ALPHA-D-RIBOSE 1-METHYLPHOSPHONATE 5-TRIPHOSPHATE DIPHOSPHATASE"/>
    <property type="match status" value="1"/>
</dbReference>
<dbReference type="NCBIfam" id="NF011987">
    <property type="entry name" value="PRK15446.2-3"/>
    <property type="match status" value="1"/>
</dbReference>
<dbReference type="RefSeq" id="WP_184259751.1">
    <property type="nucleotide sequence ID" value="NZ_JACHIH010000025.1"/>
</dbReference>
<keyword evidence="2" id="KW-0378">Hydrolase</keyword>
<organism evidence="2 3">
    <name type="scientific">Rhodopseudomonas rhenobacensis</name>
    <dbReference type="NCBI Taxonomy" id="87461"/>
    <lineage>
        <taxon>Bacteria</taxon>
        <taxon>Pseudomonadati</taxon>
        <taxon>Pseudomonadota</taxon>
        <taxon>Alphaproteobacteria</taxon>
        <taxon>Hyphomicrobiales</taxon>
        <taxon>Nitrobacteraceae</taxon>
        <taxon>Rhodopseudomonas</taxon>
    </lineage>
</organism>
<dbReference type="NCBIfam" id="TIGR02318">
    <property type="entry name" value="phosphono_phnM"/>
    <property type="match status" value="1"/>
</dbReference>
<feature type="domain" description="Amidohydrolase-related" evidence="1">
    <location>
        <begin position="216"/>
        <end position="382"/>
    </location>
</feature>
<dbReference type="NCBIfam" id="NF011983">
    <property type="entry name" value="PRK15446.1-4"/>
    <property type="match status" value="1"/>
</dbReference>
<comment type="caution">
    <text evidence="2">The sequence shown here is derived from an EMBL/GenBank/DDBJ whole genome shotgun (WGS) entry which is preliminary data.</text>
</comment>
<dbReference type="GO" id="GO:0019700">
    <property type="term" value="P:organic phosphonate catabolic process"/>
    <property type="evidence" value="ECO:0007669"/>
    <property type="project" value="InterPro"/>
</dbReference>
<dbReference type="GO" id="GO:0016810">
    <property type="term" value="F:hydrolase activity, acting on carbon-nitrogen (but not peptide) bonds"/>
    <property type="evidence" value="ECO:0007669"/>
    <property type="project" value="InterPro"/>
</dbReference>
<dbReference type="AlphaFoldDB" id="A0A7W8E055"/>
<dbReference type="NCBIfam" id="NF011990">
    <property type="entry name" value="PRK15446.2-6"/>
    <property type="match status" value="1"/>
</dbReference>
<protein>
    <submittedName>
        <fullName evidence="2">Alpha-D-ribose 1-methylphosphonate 5-triphosphate diphosphatase</fullName>
        <ecNumber evidence="2">3.6.1.63</ecNumber>
    </submittedName>
</protein>
<dbReference type="InterPro" id="IPR012696">
    <property type="entry name" value="PhnM"/>
</dbReference>
<dbReference type="InterPro" id="IPR032466">
    <property type="entry name" value="Metal_Hydrolase"/>
</dbReference>
<gene>
    <name evidence="2" type="ORF">HNR60_003508</name>
</gene>
<name>A0A7W8E055_9BRAD</name>
<proteinExistence type="predicted"/>
<reference evidence="2 3" key="1">
    <citation type="submission" date="2020-08" db="EMBL/GenBank/DDBJ databases">
        <title>Genomic Encyclopedia of Type Strains, Phase IV (KMG-IV): sequencing the most valuable type-strain genomes for metagenomic binning, comparative biology and taxonomic classification.</title>
        <authorList>
            <person name="Goeker M."/>
        </authorList>
    </citation>
    <scope>NUCLEOTIDE SEQUENCE [LARGE SCALE GENOMIC DNA]</scope>
    <source>
        <strain evidence="2 3">DSM 12706</strain>
    </source>
</reference>
<dbReference type="PANTHER" id="PTHR43135">
    <property type="entry name" value="ALPHA-D-RIBOSE 1-METHYLPHOSPHONATE 5-TRIPHOSPHATE DIPHOSPHATASE"/>
    <property type="match status" value="1"/>
</dbReference>
<dbReference type="SUPFAM" id="SSF51338">
    <property type="entry name" value="Composite domain of metallo-dependent hydrolases"/>
    <property type="match status" value="1"/>
</dbReference>
<evidence type="ECO:0000313" key="3">
    <source>
        <dbReference type="Proteomes" id="UP000542353"/>
    </source>
</evidence>
<evidence type="ECO:0000259" key="1">
    <source>
        <dbReference type="Pfam" id="PF01979"/>
    </source>
</evidence>
<dbReference type="Gene3D" id="2.30.40.10">
    <property type="entry name" value="Urease, subunit C, domain 1"/>
    <property type="match status" value="1"/>
</dbReference>
<dbReference type="NCBIfam" id="NF011984">
    <property type="entry name" value="PRK15446.1-5"/>
    <property type="match status" value="1"/>
</dbReference>
<dbReference type="Pfam" id="PF01979">
    <property type="entry name" value="Amidohydro_1"/>
    <property type="match status" value="1"/>
</dbReference>
<dbReference type="InterPro" id="IPR006680">
    <property type="entry name" value="Amidohydro-rel"/>
</dbReference>
<dbReference type="Proteomes" id="UP000542353">
    <property type="component" value="Unassembled WGS sequence"/>
</dbReference>
<dbReference type="SUPFAM" id="SSF51556">
    <property type="entry name" value="Metallo-dependent hydrolases"/>
    <property type="match status" value="1"/>
</dbReference>
<dbReference type="PIRSF" id="PIRSF038971">
    <property type="entry name" value="PhnM"/>
    <property type="match status" value="1"/>
</dbReference>
<dbReference type="InterPro" id="IPR051781">
    <property type="entry name" value="Metallo-dep_Hydrolase"/>
</dbReference>
<dbReference type="EMBL" id="JACHIH010000025">
    <property type="protein sequence ID" value="MBB5048738.1"/>
    <property type="molecule type" value="Genomic_DNA"/>
</dbReference>
<sequence length="385" mass="41836">MTTPDSQSLLGNARIVLADRVIDRGWVAIEAGRIAEFGEGPAPRGSVDCGGDLLMPGLIELHTDHLEMHYQPRPKVQWDPVAAVVSYDGQLATCGITTVLDSLRVWREEGADDVDGQAVILAEAIAAARDANLLRAEHYLHLRCEIPMPNVVHEAKELIDRPDVRLMSLMDHTPGQRQFRDEGKLREYYRGKGAGMTDAELDVMFARRLFCKENYAEANMRAIVALAHQHAIPLASHDDTTEENVADALRDRVAVAEFPTTLEAARGLHEAGIDILMGAPNVVRGGSHSGNIAAIDLAREGLLDILSSDYIPSSLLMAALQLPDRAPAIDLAAAVRTVTKAPAEAVGLNDRGEIAIGKRADLIRVHVAHEVPAVRSVWREGNRVA</sequence>
<dbReference type="InterPro" id="IPR011059">
    <property type="entry name" value="Metal-dep_hydrolase_composite"/>
</dbReference>
<evidence type="ECO:0000313" key="2">
    <source>
        <dbReference type="EMBL" id="MBB5048738.1"/>
    </source>
</evidence>
<keyword evidence="3" id="KW-1185">Reference proteome</keyword>
<accession>A0A7W8E055</accession>
<dbReference type="Gene3D" id="3.20.20.140">
    <property type="entry name" value="Metal-dependent hydrolases"/>
    <property type="match status" value="2"/>
</dbReference>